<evidence type="ECO:0000313" key="1">
    <source>
        <dbReference type="EMBL" id="KAK3696895.1"/>
    </source>
</evidence>
<dbReference type="EMBL" id="JAUTXU010000234">
    <property type="protein sequence ID" value="KAK3696895.1"/>
    <property type="molecule type" value="Genomic_DNA"/>
</dbReference>
<accession>A0ACC3MIY1</accession>
<organism evidence="1 2">
    <name type="scientific">Vermiconidia calcicola</name>
    <dbReference type="NCBI Taxonomy" id="1690605"/>
    <lineage>
        <taxon>Eukaryota</taxon>
        <taxon>Fungi</taxon>
        <taxon>Dikarya</taxon>
        <taxon>Ascomycota</taxon>
        <taxon>Pezizomycotina</taxon>
        <taxon>Dothideomycetes</taxon>
        <taxon>Dothideomycetidae</taxon>
        <taxon>Mycosphaerellales</taxon>
        <taxon>Extremaceae</taxon>
        <taxon>Vermiconidia</taxon>
    </lineage>
</organism>
<sequence length="310" mass="34112">MCKTWTLTYTCTHTRLIRLSKCRGTVTIQPKATSNPKAACHTCGECERAKVEKELLDALSAVQARSSACIVDLKVAAAQEEYDQQIHALWKRIPGKQFKKYARPEKGEETTCLPRRTSLLRREVRVEDVVVKYEPNKTAVGGGWDWEAQEGDYSSLADEVAGGEGGVGMGAGEDFVLSEDEANPMGSPASTENEHYSSYWTLESSSDTTDSLTNDTEAECFDPWVPSTEMQPSTTSSSTSLRDIAGNEAASPSAPRSPKVVPPHERRRQQKKNSSSSVPYKAAAEEESTKLDLPERLRCFTFGRMMIVGS</sequence>
<keyword evidence="2" id="KW-1185">Reference proteome</keyword>
<reference evidence="1" key="1">
    <citation type="submission" date="2023-07" db="EMBL/GenBank/DDBJ databases">
        <title>Black Yeasts Isolated from many extreme environments.</title>
        <authorList>
            <person name="Coleine C."/>
            <person name="Stajich J.E."/>
            <person name="Selbmann L."/>
        </authorList>
    </citation>
    <scope>NUCLEOTIDE SEQUENCE</scope>
    <source>
        <strain evidence="1">CCFEE 5714</strain>
    </source>
</reference>
<comment type="caution">
    <text evidence="1">The sequence shown here is derived from an EMBL/GenBank/DDBJ whole genome shotgun (WGS) entry which is preliminary data.</text>
</comment>
<protein>
    <submittedName>
        <fullName evidence="1">Uncharacterized protein</fullName>
    </submittedName>
</protein>
<evidence type="ECO:0000313" key="2">
    <source>
        <dbReference type="Proteomes" id="UP001281147"/>
    </source>
</evidence>
<name>A0ACC3MIY1_9PEZI</name>
<proteinExistence type="predicted"/>
<gene>
    <name evidence="1" type="ORF">LTR37_017725</name>
</gene>
<dbReference type="Proteomes" id="UP001281147">
    <property type="component" value="Unassembled WGS sequence"/>
</dbReference>